<name>A0AAI9Y5Y4_9PEZI</name>
<sequence>MRSIDEITCVVWGLSWFGQLHGGGGDNKEFLNTISMLTANKQHLDARPIRRAYFPDTGKSWAKIDYSWNATTWMNPLGARTLSPVETPFDGYIDDLPPTMFAKLAPRSNDIWRNNFIVLMMNSSSHLILPGPDRCFGGSSFTHDFYRLIC</sequence>
<comment type="caution">
    <text evidence="1">The sequence shown here is derived from an EMBL/GenBank/DDBJ whole genome shotgun (WGS) entry which is preliminary data.</text>
</comment>
<accession>A0AAI9Y5Y4</accession>
<protein>
    <submittedName>
        <fullName evidence="1">Polysaccharide deacetylase family protein</fullName>
    </submittedName>
</protein>
<keyword evidence="2" id="KW-1185">Reference proteome</keyword>
<evidence type="ECO:0000313" key="1">
    <source>
        <dbReference type="EMBL" id="KAK1485644.1"/>
    </source>
</evidence>
<proteinExistence type="predicted"/>
<dbReference type="EMBL" id="MPDP01000068">
    <property type="protein sequence ID" value="KAK1485644.1"/>
    <property type="molecule type" value="Genomic_DNA"/>
</dbReference>
<reference evidence="1" key="1">
    <citation type="submission" date="2016-11" db="EMBL/GenBank/DDBJ databases">
        <title>The genome sequence of Colletotrichum cuscutae.</title>
        <authorList>
            <person name="Baroncelli R."/>
        </authorList>
    </citation>
    <scope>NUCLEOTIDE SEQUENCE</scope>
    <source>
        <strain evidence="1">IMI 304802</strain>
    </source>
</reference>
<dbReference type="Proteomes" id="UP001239213">
    <property type="component" value="Unassembled WGS sequence"/>
</dbReference>
<organism evidence="1 2">
    <name type="scientific">Colletotrichum cuscutae</name>
    <dbReference type="NCBI Taxonomy" id="1209917"/>
    <lineage>
        <taxon>Eukaryota</taxon>
        <taxon>Fungi</taxon>
        <taxon>Dikarya</taxon>
        <taxon>Ascomycota</taxon>
        <taxon>Pezizomycotina</taxon>
        <taxon>Sordariomycetes</taxon>
        <taxon>Hypocreomycetidae</taxon>
        <taxon>Glomerellales</taxon>
        <taxon>Glomerellaceae</taxon>
        <taxon>Colletotrichum</taxon>
        <taxon>Colletotrichum acutatum species complex</taxon>
    </lineage>
</organism>
<evidence type="ECO:0000313" key="2">
    <source>
        <dbReference type="Proteomes" id="UP001239213"/>
    </source>
</evidence>
<dbReference type="AlphaFoldDB" id="A0AAI9Y5Y4"/>
<gene>
    <name evidence="1" type="ORF">CCUS01_03785</name>
</gene>